<dbReference type="AlphaFoldDB" id="A0A8J3BFP1"/>
<name>A0A8J3BFP1_9ACTN</name>
<feature type="compositionally biased region" description="Basic and acidic residues" evidence="1">
    <location>
        <begin position="122"/>
        <end position="136"/>
    </location>
</feature>
<proteinExistence type="predicted"/>
<evidence type="ECO:0000313" key="3">
    <source>
        <dbReference type="Proteomes" id="UP000649739"/>
    </source>
</evidence>
<keyword evidence="3" id="KW-1185">Reference proteome</keyword>
<accession>A0A8J3BFP1</accession>
<feature type="region of interest" description="Disordered" evidence="1">
    <location>
        <begin position="85"/>
        <end position="136"/>
    </location>
</feature>
<dbReference type="EMBL" id="BMQB01000011">
    <property type="protein sequence ID" value="GGK07250.1"/>
    <property type="molecule type" value="Genomic_DNA"/>
</dbReference>
<dbReference type="Proteomes" id="UP000649739">
    <property type="component" value="Unassembled WGS sequence"/>
</dbReference>
<feature type="region of interest" description="Disordered" evidence="1">
    <location>
        <begin position="1"/>
        <end position="20"/>
    </location>
</feature>
<organism evidence="2 3">
    <name type="scientific">Pilimelia anulata</name>
    <dbReference type="NCBI Taxonomy" id="53371"/>
    <lineage>
        <taxon>Bacteria</taxon>
        <taxon>Bacillati</taxon>
        <taxon>Actinomycetota</taxon>
        <taxon>Actinomycetes</taxon>
        <taxon>Micromonosporales</taxon>
        <taxon>Micromonosporaceae</taxon>
        <taxon>Pilimelia</taxon>
    </lineage>
</organism>
<gene>
    <name evidence="2" type="ORF">GCM10010123_41380</name>
</gene>
<comment type="caution">
    <text evidence="2">The sequence shown here is derived from an EMBL/GenBank/DDBJ whole genome shotgun (WGS) entry which is preliminary data.</text>
</comment>
<reference evidence="2" key="2">
    <citation type="submission" date="2020-09" db="EMBL/GenBank/DDBJ databases">
        <authorList>
            <person name="Sun Q."/>
            <person name="Ohkuma M."/>
        </authorList>
    </citation>
    <scope>NUCLEOTIDE SEQUENCE</scope>
    <source>
        <strain evidence="2">JCM 3090</strain>
    </source>
</reference>
<evidence type="ECO:0000313" key="2">
    <source>
        <dbReference type="EMBL" id="GGK07250.1"/>
    </source>
</evidence>
<reference evidence="2" key="1">
    <citation type="journal article" date="2014" name="Int. J. Syst. Evol. Microbiol.">
        <title>Complete genome sequence of Corynebacterium casei LMG S-19264T (=DSM 44701T), isolated from a smear-ripened cheese.</title>
        <authorList>
            <consortium name="US DOE Joint Genome Institute (JGI-PGF)"/>
            <person name="Walter F."/>
            <person name="Albersmeier A."/>
            <person name="Kalinowski J."/>
            <person name="Ruckert C."/>
        </authorList>
    </citation>
    <scope>NUCLEOTIDE SEQUENCE</scope>
    <source>
        <strain evidence="2">JCM 3090</strain>
    </source>
</reference>
<protein>
    <submittedName>
        <fullName evidence="2">Uncharacterized protein</fullName>
    </submittedName>
</protein>
<sequence length="136" mass="14965">MRPDHSPEWTPEPATPVGSTSMWRAYGRRRGRLPALLRGLTRVPWGLRWALARIGTAPFGAARRGRLSRAAQPLAPRWSAARTLDWSAPPAHAHRAAPPRAPRAPGRSLGPLPLRGVATPADVDRTDVDRTDRREP</sequence>
<evidence type="ECO:0000256" key="1">
    <source>
        <dbReference type="SAM" id="MobiDB-lite"/>
    </source>
</evidence>